<dbReference type="AlphaFoldDB" id="A0A067SK64"/>
<accession>A0A067SK64</accession>
<dbReference type="Proteomes" id="UP000027222">
    <property type="component" value="Unassembled WGS sequence"/>
</dbReference>
<gene>
    <name evidence="2" type="ORF">GALMADRAFT_216010</name>
</gene>
<evidence type="ECO:0000313" key="3">
    <source>
        <dbReference type="Proteomes" id="UP000027222"/>
    </source>
</evidence>
<name>A0A067SK64_GALM3</name>
<evidence type="ECO:0000313" key="2">
    <source>
        <dbReference type="EMBL" id="KDR68104.1"/>
    </source>
</evidence>
<keyword evidence="3" id="KW-1185">Reference proteome</keyword>
<evidence type="ECO:0008006" key="4">
    <source>
        <dbReference type="Google" id="ProtNLM"/>
    </source>
</evidence>
<keyword evidence="1" id="KW-0732">Signal</keyword>
<evidence type="ECO:0000256" key="1">
    <source>
        <dbReference type="SAM" id="SignalP"/>
    </source>
</evidence>
<proteinExistence type="predicted"/>
<reference evidence="3" key="1">
    <citation type="journal article" date="2014" name="Proc. Natl. Acad. Sci. U.S.A.">
        <title>Extensive sampling of basidiomycete genomes demonstrates inadequacy of the white-rot/brown-rot paradigm for wood decay fungi.</title>
        <authorList>
            <person name="Riley R."/>
            <person name="Salamov A.A."/>
            <person name="Brown D.W."/>
            <person name="Nagy L.G."/>
            <person name="Floudas D."/>
            <person name="Held B.W."/>
            <person name="Levasseur A."/>
            <person name="Lombard V."/>
            <person name="Morin E."/>
            <person name="Otillar R."/>
            <person name="Lindquist E.A."/>
            <person name="Sun H."/>
            <person name="LaButti K.M."/>
            <person name="Schmutz J."/>
            <person name="Jabbour D."/>
            <person name="Luo H."/>
            <person name="Baker S.E."/>
            <person name="Pisabarro A.G."/>
            <person name="Walton J.D."/>
            <person name="Blanchette R.A."/>
            <person name="Henrissat B."/>
            <person name="Martin F."/>
            <person name="Cullen D."/>
            <person name="Hibbett D.S."/>
            <person name="Grigoriev I.V."/>
        </authorList>
    </citation>
    <scope>NUCLEOTIDE SEQUENCE [LARGE SCALE GENOMIC DNA]</scope>
    <source>
        <strain evidence="3">CBS 339.88</strain>
    </source>
</reference>
<protein>
    <recommendedName>
        <fullName evidence="4">Pectate lyase</fullName>
    </recommendedName>
</protein>
<feature type="chain" id="PRO_5001645859" description="Pectate lyase" evidence="1">
    <location>
        <begin position="21"/>
        <end position="124"/>
    </location>
</feature>
<sequence length="124" mass="13335">MKLINRAAFVTFVFINQARAASVATDRQELVTRQLKKPSVVFNVAPVGKAQASIVASAVGAGCHISLYDGVDQTGGVLVRVDSSGVGHSNVKFRDCCRDCKTAFSHLSCNAWYNGNYKLAKEVI</sequence>
<organism evidence="2 3">
    <name type="scientific">Galerina marginata (strain CBS 339.88)</name>
    <dbReference type="NCBI Taxonomy" id="685588"/>
    <lineage>
        <taxon>Eukaryota</taxon>
        <taxon>Fungi</taxon>
        <taxon>Dikarya</taxon>
        <taxon>Basidiomycota</taxon>
        <taxon>Agaricomycotina</taxon>
        <taxon>Agaricomycetes</taxon>
        <taxon>Agaricomycetidae</taxon>
        <taxon>Agaricales</taxon>
        <taxon>Agaricineae</taxon>
        <taxon>Strophariaceae</taxon>
        <taxon>Galerina</taxon>
    </lineage>
</organism>
<feature type="signal peptide" evidence="1">
    <location>
        <begin position="1"/>
        <end position="20"/>
    </location>
</feature>
<dbReference type="EMBL" id="KL142410">
    <property type="protein sequence ID" value="KDR68104.1"/>
    <property type="molecule type" value="Genomic_DNA"/>
</dbReference>
<dbReference type="HOGENOM" id="CLU_2004105_0_0_1"/>